<dbReference type="GO" id="GO:0009432">
    <property type="term" value="P:SOS response"/>
    <property type="evidence" value="ECO:0007669"/>
    <property type="project" value="TreeGrafter"/>
</dbReference>
<organism evidence="10">
    <name type="scientific">marine metagenome</name>
    <dbReference type="NCBI Taxonomy" id="408172"/>
    <lineage>
        <taxon>unclassified sequences</taxon>
        <taxon>metagenomes</taxon>
        <taxon>ecological metagenomes</taxon>
    </lineage>
</organism>
<comment type="catalytic activity">
    <reaction evidence="7">
        <text>DNA(n) + a 2'-deoxyribonucleoside 5'-triphosphate = DNA(n+1) + diphosphate</text>
        <dbReference type="Rhea" id="RHEA:22508"/>
        <dbReference type="Rhea" id="RHEA-COMP:17339"/>
        <dbReference type="Rhea" id="RHEA-COMP:17340"/>
        <dbReference type="ChEBI" id="CHEBI:33019"/>
        <dbReference type="ChEBI" id="CHEBI:61560"/>
        <dbReference type="ChEBI" id="CHEBI:173112"/>
        <dbReference type="EC" id="2.7.7.7"/>
    </reaction>
</comment>
<feature type="non-terminal residue" evidence="10">
    <location>
        <position position="541"/>
    </location>
</feature>
<dbReference type="InterPro" id="IPR043502">
    <property type="entry name" value="DNA/RNA_pol_sf"/>
</dbReference>
<dbReference type="InterPro" id="IPR006133">
    <property type="entry name" value="DNA-dir_DNA_pol_B_exonuc"/>
</dbReference>
<dbReference type="GO" id="GO:0008296">
    <property type="term" value="F:3'-5'-DNA exonuclease activity"/>
    <property type="evidence" value="ECO:0007669"/>
    <property type="project" value="TreeGrafter"/>
</dbReference>
<gene>
    <name evidence="10" type="ORF">METZ01_LOCUS191427</name>
</gene>
<evidence type="ECO:0000256" key="7">
    <source>
        <dbReference type="ARBA" id="ARBA00049244"/>
    </source>
</evidence>
<dbReference type="GO" id="GO:0045004">
    <property type="term" value="P:DNA replication proofreading"/>
    <property type="evidence" value="ECO:0007669"/>
    <property type="project" value="TreeGrafter"/>
</dbReference>
<proteinExistence type="inferred from homology"/>
<dbReference type="Gene3D" id="3.30.420.10">
    <property type="entry name" value="Ribonuclease H-like superfamily/Ribonuclease H"/>
    <property type="match status" value="1"/>
</dbReference>
<sequence>MPSKIHKNINDESLRGFLLHLFHRQQRNRFLICGVGKLENGDTFAYTDDRHQPVFYIRHSDAESVTKLLAAQDWTIGASHYNTMDGEAVKQVQSKDMSHHRTALERLESAHIRTYEGDLNPSLYYLINQKFHSSLEITGTWKAGDGIDRVYTNPTLGSQAWEPDLAVLSIDIETSAEADRVYAVAIVGRGGHLDRVQDEIHLVGDVRPGDPPYLSCYPDERSMLLGILNRIGDLDPDIITGWNVIDFDLPVLSKRFGAHNIPFNLGRTKDRSWYQEGNIWGGSRMVIYGRQVLDALHLTRATLVRYEDYRLDTVARTILGRGKTMHHETDESMAETILRAYEEDRRAFCEYCLEDARLVQDILEKEGLIRLTVRRSLLTGLPLERAWGSIAAFDAMYIRALHERKMVAPSHGVDRTPGHGSPGGLILRPQAGLYRNVFVFDFQSLYPSIIRTFNIDPLAHIKGRLKKNADMTSDSDLIISPNEAAFDRETGILPDILERFFNSRARAKRDGDSVASFSYKIIMNSCYGVLATGACRFADPN</sequence>
<dbReference type="PANTHER" id="PTHR10322">
    <property type="entry name" value="DNA POLYMERASE CATALYTIC SUBUNIT"/>
    <property type="match status" value="1"/>
</dbReference>
<feature type="domain" description="DNA-directed DNA polymerase family B exonuclease" evidence="9">
    <location>
        <begin position="158"/>
        <end position="314"/>
    </location>
</feature>
<dbReference type="PRINTS" id="PR00106">
    <property type="entry name" value="DNAPOLB"/>
</dbReference>
<dbReference type="SMART" id="SM00486">
    <property type="entry name" value="POLBc"/>
    <property type="match status" value="1"/>
</dbReference>
<dbReference type="SUPFAM" id="SSF53098">
    <property type="entry name" value="Ribonuclease H-like"/>
    <property type="match status" value="1"/>
</dbReference>
<dbReference type="AlphaFoldDB" id="A0A382DLS6"/>
<evidence type="ECO:0000256" key="6">
    <source>
        <dbReference type="ARBA" id="ARBA00023125"/>
    </source>
</evidence>
<reference evidence="10" key="1">
    <citation type="submission" date="2018-05" db="EMBL/GenBank/DDBJ databases">
        <authorList>
            <person name="Lanie J.A."/>
            <person name="Ng W.-L."/>
            <person name="Kazmierczak K.M."/>
            <person name="Andrzejewski T.M."/>
            <person name="Davidsen T.M."/>
            <person name="Wayne K.J."/>
            <person name="Tettelin H."/>
            <person name="Glass J.I."/>
            <person name="Rusch D."/>
            <person name="Podicherti R."/>
            <person name="Tsui H.-C.T."/>
            <person name="Winkler M.E."/>
        </authorList>
    </citation>
    <scope>NUCLEOTIDE SEQUENCE</scope>
</reference>
<evidence type="ECO:0000259" key="9">
    <source>
        <dbReference type="Pfam" id="PF03104"/>
    </source>
</evidence>
<dbReference type="InterPro" id="IPR050240">
    <property type="entry name" value="DNA_pol_type-B"/>
</dbReference>
<dbReference type="GO" id="GO:0003887">
    <property type="term" value="F:DNA-directed DNA polymerase activity"/>
    <property type="evidence" value="ECO:0007669"/>
    <property type="project" value="UniProtKB-KW"/>
</dbReference>
<dbReference type="InterPro" id="IPR012337">
    <property type="entry name" value="RNaseH-like_sf"/>
</dbReference>
<evidence type="ECO:0000256" key="3">
    <source>
        <dbReference type="ARBA" id="ARBA00022679"/>
    </source>
</evidence>
<evidence type="ECO:0000256" key="2">
    <source>
        <dbReference type="ARBA" id="ARBA00012417"/>
    </source>
</evidence>
<evidence type="ECO:0000259" key="8">
    <source>
        <dbReference type="Pfam" id="PF00136"/>
    </source>
</evidence>
<dbReference type="Gene3D" id="1.10.287.690">
    <property type="entry name" value="Helix hairpin bin"/>
    <property type="match status" value="1"/>
</dbReference>
<dbReference type="InterPro" id="IPR036397">
    <property type="entry name" value="RNaseH_sf"/>
</dbReference>
<keyword evidence="5" id="KW-0239">DNA-directed DNA polymerase</keyword>
<dbReference type="InterPro" id="IPR006134">
    <property type="entry name" value="DNA-dir_DNA_pol_B_multi_dom"/>
</dbReference>
<evidence type="ECO:0000256" key="1">
    <source>
        <dbReference type="ARBA" id="ARBA00005755"/>
    </source>
</evidence>
<dbReference type="Gene3D" id="3.90.1600.10">
    <property type="entry name" value="Palm domain of DNA polymerase"/>
    <property type="match status" value="1"/>
</dbReference>
<keyword evidence="6" id="KW-0238">DNA-binding</keyword>
<dbReference type="EMBL" id="UINC01039704">
    <property type="protein sequence ID" value="SVB38573.1"/>
    <property type="molecule type" value="Genomic_DNA"/>
</dbReference>
<dbReference type="Pfam" id="PF03104">
    <property type="entry name" value="DNA_pol_B_exo1"/>
    <property type="match status" value="1"/>
</dbReference>
<evidence type="ECO:0000313" key="10">
    <source>
        <dbReference type="EMBL" id="SVB38573.1"/>
    </source>
</evidence>
<dbReference type="Pfam" id="PF00136">
    <property type="entry name" value="DNA_pol_B"/>
    <property type="match status" value="1"/>
</dbReference>
<keyword evidence="4" id="KW-0548">Nucleotidyltransferase</keyword>
<evidence type="ECO:0000256" key="4">
    <source>
        <dbReference type="ARBA" id="ARBA00022695"/>
    </source>
</evidence>
<name>A0A382DLS6_9ZZZZ</name>
<protein>
    <recommendedName>
        <fullName evidence="2">DNA-directed DNA polymerase</fullName>
        <ecNumber evidence="2">2.7.7.7</ecNumber>
    </recommendedName>
</protein>
<comment type="similarity">
    <text evidence="1">Belongs to the DNA polymerase type-B family.</text>
</comment>
<dbReference type="SUPFAM" id="SSF56672">
    <property type="entry name" value="DNA/RNA polymerases"/>
    <property type="match status" value="1"/>
</dbReference>
<dbReference type="InterPro" id="IPR023211">
    <property type="entry name" value="DNA_pol_palm_dom_sf"/>
</dbReference>
<dbReference type="EC" id="2.7.7.7" evidence="2"/>
<dbReference type="PANTHER" id="PTHR10322:SF23">
    <property type="entry name" value="DNA POLYMERASE DELTA CATALYTIC SUBUNIT"/>
    <property type="match status" value="1"/>
</dbReference>
<keyword evidence="3" id="KW-0808">Transferase</keyword>
<dbReference type="InterPro" id="IPR006172">
    <property type="entry name" value="DNA-dir_DNA_pol_B"/>
</dbReference>
<dbReference type="GO" id="GO:0003677">
    <property type="term" value="F:DNA binding"/>
    <property type="evidence" value="ECO:0007669"/>
    <property type="project" value="UniProtKB-KW"/>
</dbReference>
<evidence type="ECO:0000256" key="5">
    <source>
        <dbReference type="ARBA" id="ARBA00022932"/>
    </source>
</evidence>
<dbReference type="GO" id="GO:0000166">
    <property type="term" value="F:nucleotide binding"/>
    <property type="evidence" value="ECO:0007669"/>
    <property type="project" value="InterPro"/>
</dbReference>
<feature type="domain" description="DNA-directed DNA polymerase family B multifunctional" evidence="8">
    <location>
        <begin position="397"/>
        <end position="531"/>
    </location>
</feature>
<accession>A0A382DLS6</accession>